<evidence type="ECO:0000313" key="2">
    <source>
        <dbReference type="EMBL" id="TFK83153.1"/>
    </source>
</evidence>
<sequence>MHRAGPATPRFPSHTSARPATRLPVPELPSEHTYNHAQLQLREVLARAVHRPL</sequence>
<evidence type="ECO:0000313" key="3">
    <source>
        <dbReference type="Proteomes" id="UP000308197"/>
    </source>
</evidence>
<accession>A0A5C3PBE3</accession>
<reference evidence="2 3" key="1">
    <citation type="journal article" date="2019" name="Nat. Ecol. Evol.">
        <title>Megaphylogeny resolves global patterns of mushroom evolution.</title>
        <authorList>
            <person name="Varga T."/>
            <person name="Krizsan K."/>
            <person name="Foldi C."/>
            <person name="Dima B."/>
            <person name="Sanchez-Garcia M."/>
            <person name="Sanchez-Ramirez S."/>
            <person name="Szollosi G.J."/>
            <person name="Szarkandi J.G."/>
            <person name="Papp V."/>
            <person name="Albert L."/>
            <person name="Andreopoulos W."/>
            <person name="Angelini C."/>
            <person name="Antonin V."/>
            <person name="Barry K.W."/>
            <person name="Bougher N.L."/>
            <person name="Buchanan P."/>
            <person name="Buyck B."/>
            <person name="Bense V."/>
            <person name="Catcheside P."/>
            <person name="Chovatia M."/>
            <person name="Cooper J."/>
            <person name="Damon W."/>
            <person name="Desjardin D."/>
            <person name="Finy P."/>
            <person name="Geml J."/>
            <person name="Haridas S."/>
            <person name="Hughes K."/>
            <person name="Justo A."/>
            <person name="Karasinski D."/>
            <person name="Kautmanova I."/>
            <person name="Kiss B."/>
            <person name="Kocsube S."/>
            <person name="Kotiranta H."/>
            <person name="LaButti K.M."/>
            <person name="Lechner B.E."/>
            <person name="Liimatainen K."/>
            <person name="Lipzen A."/>
            <person name="Lukacs Z."/>
            <person name="Mihaltcheva S."/>
            <person name="Morgado L.N."/>
            <person name="Niskanen T."/>
            <person name="Noordeloos M.E."/>
            <person name="Ohm R.A."/>
            <person name="Ortiz-Santana B."/>
            <person name="Ovrebo C."/>
            <person name="Racz N."/>
            <person name="Riley R."/>
            <person name="Savchenko A."/>
            <person name="Shiryaev A."/>
            <person name="Soop K."/>
            <person name="Spirin V."/>
            <person name="Szebenyi C."/>
            <person name="Tomsovsky M."/>
            <person name="Tulloss R.E."/>
            <person name="Uehling J."/>
            <person name="Grigoriev I.V."/>
            <person name="Vagvolgyi C."/>
            <person name="Papp T."/>
            <person name="Martin F.M."/>
            <person name="Miettinen O."/>
            <person name="Hibbett D.S."/>
            <person name="Nagy L.G."/>
        </authorList>
    </citation>
    <scope>NUCLEOTIDE SEQUENCE [LARGE SCALE GENOMIC DNA]</scope>
    <source>
        <strain evidence="2 3">HHB13444</strain>
    </source>
</reference>
<name>A0A5C3PBE3_9APHY</name>
<protein>
    <submittedName>
        <fullName evidence="2">Uncharacterized protein</fullName>
    </submittedName>
</protein>
<proteinExistence type="predicted"/>
<dbReference type="Proteomes" id="UP000308197">
    <property type="component" value="Unassembled WGS sequence"/>
</dbReference>
<keyword evidence="3" id="KW-1185">Reference proteome</keyword>
<dbReference type="AlphaFoldDB" id="A0A5C3PBE3"/>
<evidence type="ECO:0000256" key="1">
    <source>
        <dbReference type="SAM" id="MobiDB-lite"/>
    </source>
</evidence>
<feature type="region of interest" description="Disordered" evidence="1">
    <location>
        <begin position="1"/>
        <end position="31"/>
    </location>
</feature>
<dbReference type="EMBL" id="ML211417">
    <property type="protein sequence ID" value="TFK83153.1"/>
    <property type="molecule type" value="Genomic_DNA"/>
</dbReference>
<organism evidence="2 3">
    <name type="scientific">Polyporus arcularius HHB13444</name>
    <dbReference type="NCBI Taxonomy" id="1314778"/>
    <lineage>
        <taxon>Eukaryota</taxon>
        <taxon>Fungi</taxon>
        <taxon>Dikarya</taxon>
        <taxon>Basidiomycota</taxon>
        <taxon>Agaricomycotina</taxon>
        <taxon>Agaricomycetes</taxon>
        <taxon>Polyporales</taxon>
        <taxon>Polyporaceae</taxon>
        <taxon>Polyporus</taxon>
    </lineage>
</organism>
<gene>
    <name evidence="2" type="ORF">K466DRAFT_589967</name>
</gene>
<dbReference type="InParanoid" id="A0A5C3PBE3"/>